<dbReference type="EMBL" id="JTHE03000005">
    <property type="protein sequence ID" value="MCM1981374.1"/>
    <property type="molecule type" value="Genomic_DNA"/>
</dbReference>
<dbReference type="InterPro" id="IPR010802">
    <property type="entry name" value="DUF1400"/>
</dbReference>
<feature type="domain" description="DUF1400" evidence="1">
    <location>
        <begin position="29"/>
        <end position="156"/>
    </location>
</feature>
<protein>
    <submittedName>
        <fullName evidence="2">Alpha/beta hydrolase</fullName>
    </submittedName>
</protein>
<dbReference type="Proteomes" id="UP000031561">
    <property type="component" value="Unassembled WGS sequence"/>
</dbReference>
<dbReference type="AlphaFoldDB" id="A0ABD4SYJ5"/>
<reference evidence="2 3" key="1">
    <citation type="journal article" date="2015" name="Genome Announc.">
        <title>Draft Genome Sequence of Filamentous Marine Cyanobacterium Lyngbya confervoides Strain BDU141951.</title>
        <authorList>
            <person name="Chandrababunaidu M.M."/>
            <person name="Sen D."/>
            <person name="Tripathy S."/>
        </authorList>
    </citation>
    <scope>NUCLEOTIDE SEQUENCE [LARGE SCALE GENOMIC DNA]</scope>
    <source>
        <strain evidence="2 3">BDU141951</strain>
    </source>
</reference>
<proteinExistence type="predicted"/>
<evidence type="ECO:0000313" key="3">
    <source>
        <dbReference type="Proteomes" id="UP000031561"/>
    </source>
</evidence>
<dbReference type="GO" id="GO:0016787">
    <property type="term" value="F:hydrolase activity"/>
    <property type="evidence" value="ECO:0007669"/>
    <property type="project" value="UniProtKB-KW"/>
</dbReference>
<evidence type="ECO:0000259" key="1">
    <source>
        <dbReference type="Pfam" id="PF07176"/>
    </source>
</evidence>
<keyword evidence="2" id="KW-0378">Hydrolase</keyword>
<comment type="caution">
    <text evidence="2">The sequence shown here is derived from an EMBL/GenBank/DDBJ whole genome shotgun (WGS) entry which is preliminary data.</text>
</comment>
<keyword evidence="3" id="KW-1185">Reference proteome</keyword>
<name>A0ABD4SYJ5_9CYAN</name>
<accession>A0ABD4SYJ5</accession>
<dbReference type="Pfam" id="PF07176">
    <property type="entry name" value="DUF1400"/>
    <property type="match status" value="1"/>
</dbReference>
<gene>
    <name evidence="2" type="ORF">QQ91_0000820</name>
</gene>
<evidence type="ECO:0000313" key="2">
    <source>
        <dbReference type="EMBL" id="MCM1981374.1"/>
    </source>
</evidence>
<sequence length="189" mass="19641">MTLIRRLSLPLVSMGALIGVFIGGLQAQAAEKVTLKYGPFYRSVSVAELKDYASSGKTSGSLTSLLGVVGSDQRQSLLGLLNTTLPYDVLQVDRLLRSPLGEQLLKDMAAATILPGAEGTEALALRSAAVTAAAADKQLSFVTLLEKYPVPTLTVDLPLLMQVLKSNPALGALIKAPAGGAAPNPQTAQ</sequence>
<organism evidence="2 3">
    <name type="scientific">Lyngbya confervoides BDU141951</name>
    <dbReference type="NCBI Taxonomy" id="1574623"/>
    <lineage>
        <taxon>Bacteria</taxon>
        <taxon>Bacillati</taxon>
        <taxon>Cyanobacteriota</taxon>
        <taxon>Cyanophyceae</taxon>
        <taxon>Oscillatoriophycideae</taxon>
        <taxon>Oscillatoriales</taxon>
        <taxon>Microcoleaceae</taxon>
        <taxon>Lyngbya</taxon>
    </lineage>
</organism>
<dbReference type="RefSeq" id="WP_166278797.1">
    <property type="nucleotide sequence ID" value="NZ_JTHE03000005.1"/>
</dbReference>